<protein>
    <recommendedName>
        <fullName evidence="3">Transposase</fullName>
    </recommendedName>
</protein>
<name>A0A0R2MTH3_9LACO</name>
<dbReference type="PATRIC" id="fig|1293598.4.peg.309"/>
<dbReference type="AlphaFoldDB" id="A0A0R2MTH3"/>
<organism evidence="1 2">
    <name type="scientific">Lacticaseibacillus saniviri JCM 17471 = DSM 24301</name>
    <dbReference type="NCBI Taxonomy" id="1293598"/>
    <lineage>
        <taxon>Bacteria</taxon>
        <taxon>Bacillati</taxon>
        <taxon>Bacillota</taxon>
        <taxon>Bacilli</taxon>
        <taxon>Lactobacillales</taxon>
        <taxon>Lactobacillaceae</taxon>
        <taxon>Lacticaseibacillus</taxon>
    </lineage>
</organism>
<sequence>MIREYIPKGTDIATITDEEINRMVWQINTRPRKMFGWKSSLEVFWSEMFHLA</sequence>
<evidence type="ECO:0000313" key="1">
    <source>
        <dbReference type="EMBL" id="KRO15069.1"/>
    </source>
</evidence>
<dbReference type="EMBL" id="JQCE01000076">
    <property type="protein sequence ID" value="KRO15069.1"/>
    <property type="molecule type" value="Genomic_DNA"/>
</dbReference>
<proteinExistence type="predicted"/>
<gene>
    <name evidence="1" type="ORF">IV56_GL000290</name>
</gene>
<comment type="caution">
    <text evidence="1">The sequence shown here is derived from an EMBL/GenBank/DDBJ whole genome shotgun (WGS) entry which is preliminary data.</text>
</comment>
<evidence type="ECO:0000313" key="2">
    <source>
        <dbReference type="Proteomes" id="UP000050969"/>
    </source>
</evidence>
<reference evidence="1 2" key="1">
    <citation type="journal article" date="2015" name="Genome Announc.">
        <title>Expanding the biotechnology potential of lactobacilli through comparative genomics of 213 strains and associated genera.</title>
        <authorList>
            <person name="Sun Z."/>
            <person name="Harris H.M."/>
            <person name="McCann A."/>
            <person name="Guo C."/>
            <person name="Argimon S."/>
            <person name="Zhang W."/>
            <person name="Yang X."/>
            <person name="Jeffery I.B."/>
            <person name="Cooney J.C."/>
            <person name="Kagawa T.F."/>
            <person name="Liu W."/>
            <person name="Song Y."/>
            <person name="Salvetti E."/>
            <person name="Wrobel A."/>
            <person name="Rasinkangas P."/>
            <person name="Parkhill J."/>
            <person name="Rea M.C."/>
            <person name="O'Sullivan O."/>
            <person name="Ritari J."/>
            <person name="Douillard F.P."/>
            <person name="Paul Ross R."/>
            <person name="Yang R."/>
            <person name="Briner A.E."/>
            <person name="Felis G.E."/>
            <person name="de Vos W.M."/>
            <person name="Barrangou R."/>
            <person name="Klaenhammer T.R."/>
            <person name="Caufield P.W."/>
            <person name="Cui Y."/>
            <person name="Zhang H."/>
            <person name="O'Toole P.W."/>
        </authorList>
    </citation>
    <scope>NUCLEOTIDE SEQUENCE [LARGE SCALE GENOMIC DNA]</scope>
    <source>
        <strain evidence="1 2">DSM 24301</strain>
    </source>
</reference>
<evidence type="ECO:0008006" key="3">
    <source>
        <dbReference type="Google" id="ProtNLM"/>
    </source>
</evidence>
<accession>A0A0R2MTH3</accession>
<dbReference type="Proteomes" id="UP000050969">
    <property type="component" value="Unassembled WGS sequence"/>
</dbReference>
<keyword evidence="2" id="KW-1185">Reference proteome</keyword>